<dbReference type="AlphaFoldDB" id="G8RLF4"/>
<name>G8RLF4_MYCRN</name>
<dbReference type="Proteomes" id="UP000005442">
    <property type="component" value="Chromosome"/>
</dbReference>
<evidence type="ECO:0000313" key="2">
    <source>
        <dbReference type="Proteomes" id="UP000005442"/>
    </source>
</evidence>
<sequence length="113" mass="12646">MTYSNRNPRGPWTCFPRPHIGFRSARRRVTHRDKVTRAQERATYKVTDRLHRGRTVCVPGDHIAATVSAWLAELEVRSPLVEDLARAVTAADWPAVYDIGDLLAVSVEVAVPA</sequence>
<dbReference type="EMBL" id="CP003169">
    <property type="protein sequence ID" value="AEV73586.1"/>
    <property type="molecule type" value="Genomic_DNA"/>
</dbReference>
<accession>G8RLF4</accession>
<reference evidence="1 2" key="1">
    <citation type="submission" date="2011-12" db="EMBL/GenBank/DDBJ databases">
        <title>Complete sequence of Mycobacterium rhodesiae NBB3.</title>
        <authorList>
            <consortium name="US DOE Joint Genome Institute"/>
            <person name="Lucas S."/>
            <person name="Han J."/>
            <person name="Lapidus A."/>
            <person name="Cheng J.-F."/>
            <person name="Goodwin L."/>
            <person name="Pitluck S."/>
            <person name="Peters L."/>
            <person name="Mikhailova N."/>
            <person name="Gu W."/>
            <person name="Detter J.C."/>
            <person name="Han C."/>
            <person name="Tapia R."/>
            <person name="Land M."/>
            <person name="Hauser L."/>
            <person name="Kyrpides N."/>
            <person name="Ivanova N."/>
            <person name="Pagani I."/>
            <person name="Mattes T."/>
            <person name="Holmes A."/>
            <person name="Rutledge P."/>
            <person name="Paulsen I."/>
            <person name="Coleman N."/>
            <person name="Woyke T."/>
        </authorList>
    </citation>
    <scope>NUCLEOTIDE SEQUENCE [LARGE SCALE GENOMIC DNA]</scope>
    <source>
        <strain evidence="1 2">NBB3</strain>
    </source>
</reference>
<evidence type="ECO:0000313" key="1">
    <source>
        <dbReference type="EMBL" id="AEV73586.1"/>
    </source>
</evidence>
<keyword evidence="2" id="KW-1185">Reference proteome</keyword>
<protein>
    <submittedName>
        <fullName evidence="1">Uncharacterized protein</fullName>
    </submittedName>
</protein>
<proteinExistence type="predicted"/>
<dbReference type="HOGENOM" id="CLU_175503_0_0_11"/>
<dbReference type="STRING" id="710685.MycrhN_3046"/>
<gene>
    <name evidence="1" type="ordered locus">MycrhN_3046</name>
</gene>
<dbReference type="KEGG" id="mrh:MycrhN_3046"/>
<organism evidence="1 2">
    <name type="scientific">Mycolicibacterium rhodesiae (strain NBB3)</name>
    <name type="common">Mycobacterium rhodesiae</name>
    <dbReference type="NCBI Taxonomy" id="710685"/>
    <lineage>
        <taxon>Bacteria</taxon>
        <taxon>Bacillati</taxon>
        <taxon>Actinomycetota</taxon>
        <taxon>Actinomycetes</taxon>
        <taxon>Mycobacteriales</taxon>
        <taxon>Mycobacteriaceae</taxon>
        <taxon>Mycolicibacterium</taxon>
    </lineage>
</organism>
<dbReference type="eggNOG" id="ENOG5031T8Z">
    <property type="taxonomic scope" value="Bacteria"/>
</dbReference>